<name>A0A1C2DDL5_9HYPH</name>
<keyword evidence="3" id="KW-1185">Reference proteome</keyword>
<sequence>MRKISWTKALLTTLLVTGTSGWQAHAEDVYKLVQNQNGFDLPGVTLPQGQDEVRAADGTTCSSSISGSGAYLDMGVIRNSAAVTTQDMAAYGRVVIPLGSRPKRLDCSRLYNLEVERLQIELDLMKMGVGPDAGMSTGSTKQAAPATAAVKHQVKAQRKNWVSEGWSARGDSGK</sequence>
<protein>
    <submittedName>
        <fullName evidence="2">Uncharacterized protein</fullName>
    </submittedName>
</protein>
<evidence type="ECO:0000313" key="2">
    <source>
        <dbReference type="EMBL" id="OCX12765.1"/>
    </source>
</evidence>
<evidence type="ECO:0000313" key="3">
    <source>
        <dbReference type="Proteomes" id="UP000094412"/>
    </source>
</evidence>
<comment type="caution">
    <text evidence="2">The sequence shown here is derived from an EMBL/GenBank/DDBJ whole genome shotgun (WGS) entry which is preliminary data.</text>
</comment>
<evidence type="ECO:0000256" key="1">
    <source>
        <dbReference type="SAM" id="SignalP"/>
    </source>
</evidence>
<dbReference type="Proteomes" id="UP000094412">
    <property type="component" value="Unassembled WGS sequence"/>
</dbReference>
<feature type="chain" id="PRO_5008659321" evidence="1">
    <location>
        <begin position="27"/>
        <end position="174"/>
    </location>
</feature>
<gene>
    <name evidence="2" type="ORF">QV13_24545</name>
</gene>
<dbReference type="EMBL" id="MDEO01000036">
    <property type="protein sequence ID" value="OCX12765.1"/>
    <property type="molecule type" value="Genomic_DNA"/>
</dbReference>
<dbReference type="STRING" id="1566387.QV13_24545"/>
<feature type="signal peptide" evidence="1">
    <location>
        <begin position="1"/>
        <end position="26"/>
    </location>
</feature>
<dbReference type="AlphaFoldDB" id="A0A1C2DDL5"/>
<dbReference type="OrthoDB" id="5856427at2"/>
<accession>A0A1C2DDL5</accession>
<organism evidence="2 3">
    <name type="scientific">Mesorhizobium hungaricum</name>
    <dbReference type="NCBI Taxonomy" id="1566387"/>
    <lineage>
        <taxon>Bacteria</taxon>
        <taxon>Pseudomonadati</taxon>
        <taxon>Pseudomonadota</taxon>
        <taxon>Alphaproteobacteria</taxon>
        <taxon>Hyphomicrobiales</taxon>
        <taxon>Phyllobacteriaceae</taxon>
        <taxon>Mesorhizobium</taxon>
    </lineage>
</organism>
<reference evidence="2 3" key="1">
    <citation type="submission" date="2016-08" db="EMBL/GenBank/DDBJ databases">
        <title>Whole genome sequence of Mesorhizobium sp. strain UASWS1009 isolated from industrial sewage.</title>
        <authorList>
            <person name="Crovadore J."/>
            <person name="Calmin G."/>
            <person name="Chablais R."/>
            <person name="Cochard B."/>
            <person name="Lefort F."/>
        </authorList>
    </citation>
    <scope>NUCLEOTIDE SEQUENCE [LARGE SCALE GENOMIC DNA]</scope>
    <source>
        <strain evidence="2 3">UASWS1009</strain>
    </source>
</reference>
<proteinExistence type="predicted"/>
<dbReference type="RefSeq" id="WP_024924169.1">
    <property type="nucleotide sequence ID" value="NZ_MDEO01000036.1"/>
</dbReference>
<keyword evidence="1" id="KW-0732">Signal</keyword>